<reference evidence="1 2" key="1">
    <citation type="journal article" date="2023" name="Science">
        <title>Complex scaffold remodeling in plant triterpene biosynthesis.</title>
        <authorList>
            <person name="De La Pena R."/>
            <person name="Hodgson H."/>
            <person name="Liu J.C."/>
            <person name="Stephenson M.J."/>
            <person name="Martin A.C."/>
            <person name="Owen C."/>
            <person name="Harkess A."/>
            <person name="Leebens-Mack J."/>
            <person name="Jimenez L.E."/>
            <person name="Osbourn A."/>
            <person name="Sattely E.S."/>
        </authorList>
    </citation>
    <scope>NUCLEOTIDE SEQUENCE [LARGE SCALE GENOMIC DNA]</scope>
    <source>
        <strain evidence="2">cv. JPN11</strain>
        <tissue evidence="1">Leaf</tissue>
    </source>
</reference>
<sequence>MKKKENLVGNMCEEEMKIRGELESDIERDLEEEIKDGIYHLALRLHRLYQHKKERKAGEALDSGDNHRKNNRILSEVNISIRMEGGTRIEIKELRKEAPDHKGRPWSSKSENVPVSNSSNRKFDWAKSLRAGADPTTNVINRKNRRHNQGMSENHDIDKAGSASGSGLQRRGSVTGADNKNKVQELGWKW</sequence>
<keyword evidence="2" id="KW-1185">Reference proteome</keyword>
<dbReference type="Proteomes" id="UP001164539">
    <property type="component" value="Chromosome 7"/>
</dbReference>
<comment type="caution">
    <text evidence="1">The sequence shown here is derived from an EMBL/GenBank/DDBJ whole genome shotgun (WGS) entry which is preliminary data.</text>
</comment>
<dbReference type="EMBL" id="CM051400">
    <property type="protein sequence ID" value="KAJ4714523.1"/>
    <property type="molecule type" value="Genomic_DNA"/>
</dbReference>
<name>A0ACC1XTS7_MELAZ</name>
<accession>A0ACC1XTS7</accession>
<gene>
    <name evidence="1" type="ORF">OWV82_012998</name>
</gene>
<evidence type="ECO:0000313" key="2">
    <source>
        <dbReference type="Proteomes" id="UP001164539"/>
    </source>
</evidence>
<evidence type="ECO:0000313" key="1">
    <source>
        <dbReference type="EMBL" id="KAJ4714523.1"/>
    </source>
</evidence>
<proteinExistence type="predicted"/>
<organism evidence="1 2">
    <name type="scientific">Melia azedarach</name>
    <name type="common">Chinaberry tree</name>
    <dbReference type="NCBI Taxonomy" id="155640"/>
    <lineage>
        <taxon>Eukaryota</taxon>
        <taxon>Viridiplantae</taxon>
        <taxon>Streptophyta</taxon>
        <taxon>Embryophyta</taxon>
        <taxon>Tracheophyta</taxon>
        <taxon>Spermatophyta</taxon>
        <taxon>Magnoliopsida</taxon>
        <taxon>eudicotyledons</taxon>
        <taxon>Gunneridae</taxon>
        <taxon>Pentapetalae</taxon>
        <taxon>rosids</taxon>
        <taxon>malvids</taxon>
        <taxon>Sapindales</taxon>
        <taxon>Meliaceae</taxon>
        <taxon>Melia</taxon>
    </lineage>
</organism>
<protein>
    <submittedName>
        <fullName evidence="1">Cysteine proteinase</fullName>
    </submittedName>
</protein>